<sequence>MEQLGLSMNTGAAATAAPAMAPQQPAPVRRQPAAELPASPRAHGMAGKADDDAASPEHRRGNVTEVIMPPGQVENFQLLLPMLTQLNQERRWLAWIDPPQALVSKWQTTHGIVTSELLVLRSTRDYSAFELAEIALGAGTCHAVVMWTSRLSSGDFGALEQASARGNSHGVILRTR</sequence>
<dbReference type="EMBL" id="BMXV01000002">
    <property type="protein sequence ID" value="GGY63522.1"/>
    <property type="molecule type" value="Genomic_DNA"/>
</dbReference>
<proteinExistence type="predicted"/>
<comment type="caution">
    <text evidence="2">The sequence shown here is derived from an EMBL/GenBank/DDBJ whole genome shotgun (WGS) entry which is preliminary data.</text>
</comment>
<dbReference type="SUPFAM" id="SSF52540">
    <property type="entry name" value="P-loop containing nucleoside triphosphate hydrolases"/>
    <property type="match status" value="1"/>
</dbReference>
<dbReference type="Proteomes" id="UP000601597">
    <property type="component" value="Unassembled WGS sequence"/>
</dbReference>
<evidence type="ECO:0008006" key="4">
    <source>
        <dbReference type="Google" id="ProtNLM"/>
    </source>
</evidence>
<organism evidence="2 3">
    <name type="scientific">Marinobacter zhanjiangensis</name>
    <dbReference type="NCBI Taxonomy" id="578215"/>
    <lineage>
        <taxon>Bacteria</taxon>
        <taxon>Pseudomonadati</taxon>
        <taxon>Pseudomonadota</taxon>
        <taxon>Gammaproteobacteria</taxon>
        <taxon>Pseudomonadales</taxon>
        <taxon>Marinobacteraceae</taxon>
        <taxon>Marinobacter</taxon>
    </lineage>
</organism>
<feature type="region of interest" description="Disordered" evidence="1">
    <location>
        <begin position="1"/>
        <end position="58"/>
    </location>
</feature>
<evidence type="ECO:0000313" key="3">
    <source>
        <dbReference type="Proteomes" id="UP000601597"/>
    </source>
</evidence>
<accession>A0ABQ3AP91</accession>
<feature type="compositionally biased region" description="Polar residues" evidence="1">
    <location>
        <begin position="1"/>
        <end position="10"/>
    </location>
</feature>
<protein>
    <recommendedName>
        <fullName evidence="4">Cell division inhibitor SulA</fullName>
    </recommendedName>
</protein>
<dbReference type="RefSeq" id="WP_189573144.1">
    <property type="nucleotide sequence ID" value="NZ_BMXV01000002.1"/>
</dbReference>
<evidence type="ECO:0000256" key="1">
    <source>
        <dbReference type="SAM" id="MobiDB-lite"/>
    </source>
</evidence>
<dbReference type="InterPro" id="IPR004596">
    <property type="entry name" value="Cell_div_suppressor_SulA"/>
</dbReference>
<name>A0ABQ3AP91_9GAMM</name>
<dbReference type="InterPro" id="IPR027417">
    <property type="entry name" value="P-loop_NTPase"/>
</dbReference>
<gene>
    <name evidence="2" type="ORF">GCM10007071_07640</name>
</gene>
<keyword evidence="3" id="KW-1185">Reference proteome</keyword>
<feature type="compositionally biased region" description="Basic and acidic residues" evidence="1">
    <location>
        <begin position="48"/>
        <end position="58"/>
    </location>
</feature>
<feature type="compositionally biased region" description="Low complexity" evidence="1">
    <location>
        <begin position="12"/>
        <end position="34"/>
    </location>
</feature>
<reference evidence="3" key="1">
    <citation type="journal article" date="2019" name="Int. J. Syst. Evol. Microbiol.">
        <title>The Global Catalogue of Microorganisms (GCM) 10K type strain sequencing project: providing services to taxonomists for standard genome sequencing and annotation.</title>
        <authorList>
            <consortium name="The Broad Institute Genomics Platform"/>
            <consortium name="The Broad Institute Genome Sequencing Center for Infectious Disease"/>
            <person name="Wu L."/>
            <person name="Ma J."/>
        </authorList>
    </citation>
    <scope>NUCLEOTIDE SEQUENCE [LARGE SCALE GENOMIC DNA]</scope>
    <source>
        <strain evidence="3">KCTC 22280</strain>
    </source>
</reference>
<dbReference type="Gene3D" id="3.40.50.300">
    <property type="entry name" value="P-loop containing nucleotide triphosphate hydrolases"/>
    <property type="match status" value="1"/>
</dbReference>
<evidence type="ECO:0000313" key="2">
    <source>
        <dbReference type="EMBL" id="GGY63522.1"/>
    </source>
</evidence>
<dbReference type="Pfam" id="PF03846">
    <property type="entry name" value="SulA"/>
    <property type="match status" value="1"/>
</dbReference>